<dbReference type="PANTHER" id="PTHR10159:SF519">
    <property type="entry name" value="DUAL SPECIFICITY PROTEIN PHOSPHATASE MPK3"/>
    <property type="match status" value="1"/>
</dbReference>
<dbReference type="GO" id="GO:0043409">
    <property type="term" value="P:negative regulation of MAPK cascade"/>
    <property type="evidence" value="ECO:0007669"/>
    <property type="project" value="TreeGrafter"/>
</dbReference>
<protein>
    <recommendedName>
        <fullName evidence="2">protein-tyrosine-phosphatase</fullName>
        <ecNumber evidence="2">3.1.3.48</ecNumber>
    </recommendedName>
</protein>
<dbReference type="Proteomes" id="UP000000314">
    <property type="component" value="Chromosome 3"/>
</dbReference>
<feature type="compositionally biased region" description="Polar residues" evidence="5">
    <location>
        <begin position="74"/>
        <end position="86"/>
    </location>
</feature>
<dbReference type="HOGENOM" id="CLU_032220_0_0_1"/>
<dbReference type="InterPro" id="IPR016130">
    <property type="entry name" value="Tyr_Pase_AS"/>
</dbReference>
<feature type="region of interest" description="Disordered" evidence="5">
    <location>
        <begin position="19"/>
        <end position="39"/>
    </location>
</feature>
<dbReference type="SMR" id="C4R529"/>
<evidence type="ECO:0000256" key="1">
    <source>
        <dbReference type="ARBA" id="ARBA00008601"/>
    </source>
</evidence>
<dbReference type="PANTHER" id="PTHR10159">
    <property type="entry name" value="DUAL SPECIFICITY PROTEIN PHOSPHATASE"/>
    <property type="match status" value="1"/>
</dbReference>
<comment type="similarity">
    <text evidence="1">Belongs to the protein-tyrosine phosphatase family. Non-receptor class dual specificity subfamily.</text>
</comment>
<feature type="compositionally biased region" description="Low complexity" evidence="5">
    <location>
        <begin position="87"/>
        <end position="98"/>
    </location>
</feature>
<evidence type="ECO:0000256" key="5">
    <source>
        <dbReference type="SAM" id="MobiDB-lite"/>
    </source>
</evidence>
<organism evidence="8 9">
    <name type="scientific">Komagataella phaffii (strain GS115 / ATCC 20864)</name>
    <name type="common">Yeast</name>
    <name type="synonym">Pichia pastoris</name>
    <dbReference type="NCBI Taxonomy" id="644223"/>
    <lineage>
        <taxon>Eukaryota</taxon>
        <taxon>Fungi</taxon>
        <taxon>Dikarya</taxon>
        <taxon>Ascomycota</taxon>
        <taxon>Saccharomycotina</taxon>
        <taxon>Pichiomycetes</taxon>
        <taxon>Pichiales</taxon>
        <taxon>Pichiaceae</taxon>
        <taxon>Komagataella</taxon>
    </lineage>
</organism>
<dbReference type="EC" id="3.1.3.48" evidence="2"/>
<dbReference type="GO" id="GO:0008330">
    <property type="term" value="F:protein tyrosine/threonine phosphatase activity"/>
    <property type="evidence" value="ECO:0007669"/>
    <property type="project" value="TreeGrafter"/>
</dbReference>
<dbReference type="GO" id="GO:0005634">
    <property type="term" value="C:nucleus"/>
    <property type="evidence" value="ECO:0007669"/>
    <property type="project" value="TreeGrafter"/>
</dbReference>
<sequence length="276" mass="30764">MKILQVSKKNRSRNTKNLLLDLSSQHSPPPLKKVTITKSATELEFPKRKGLPIIPKGTLRRRRTTLALTIPSIDENTTPKISTTNESPYSPKSSPTNNNTSTSFCFGNTVINHNASKKTVSNPYDSGPVCVLEPNLYLYSEPTLDQLDRFDVVINVAKEIPNYQREIRNKGKTYYFVPWTHTSNLCPDLPLLTSVIENSLSSGKATLIHCQCGVSRSASLIVAYLMKKYGLNLNDAYNRLKVKAPSISPNMNLIFYLAEWGKTLEAISLPASPYST</sequence>
<dbReference type="Pfam" id="PF00782">
    <property type="entry name" value="DSPc"/>
    <property type="match status" value="1"/>
</dbReference>
<dbReference type="PROSITE" id="PS50054">
    <property type="entry name" value="TYR_PHOSPHATASE_DUAL"/>
    <property type="match status" value="1"/>
</dbReference>
<dbReference type="OrthoDB" id="426001at2759"/>
<dbReference type="GO" id="GO:0033550">
    <property type="term" value="F:MAP kinase tyrosine phosphatase activity"/>
    <property type="evidence" value="ECO:0007669"/>
    <property type="project" value="TreeGrafter"/>
</dbReference>
<dbReference type="STRING" id="644223.C4R529"/>
<dbReference type="GO" id="GO:0017017">
    <property type="term" value="F:MAP kinase tyrosine/serine/threonine phosphatase activity"/>
    <property type="evidence" value="ECO:0007669"/>
    <property type="project" value="TreeGrafter"/>
</dbReference>
<keyword evidence="9" id="KW-1185">Reference proteome</keyword>
<dbReference type="SMART" id="SM00195">
    <property type="entry name" value="DSPc"/>
    <property type="match status" value="1"/>
</dbReference>
<dbReference type="KEGG" id="ppa:PAS_chr3_0618"/>
<dbReference type="InterPro" id="IPR020422">
    <property type="entry name" value="TYR_PHOSPHATASE_DUAL_dom"/>
</dbReference>
<dbReference type="InterPro" id="IPR000387">
    <property type="entry name" value="Tyr_Pase_dom"/>
</dbReference>
<dbReference type="GO" id="GO:0005829">
    <property type="term" value="C:cytosol"/>
    <property type="evidence" value="ECO:0007669"/>
    <property type="project" value="TreeGrafter"/>
</dbReference>
<dbReference type="AlphaFoldDB" id="C4R529"/>
<gene>
    <name evidence="8" type="ordered locus">PAS_chr3_0618</name>
</gene>
<keyword evidence="3" id="KW-0378">Hydrolase</keyword>
<dbReference type="PROSITE" id="PS00383">
    <property type="entry name" value="TYR_PHOSPHATASE_1"/>
    <property type="match status" value="1"/>
</dbReference>
<dbReference type="eggNOG" id="KOG1716">
    <property type="taxonomic scope" value="Eukaryota"/>
</dbReference>
<dbReference type="SUPFAM" id="SSF52799">
    <property type="entry name" value="(Phosphotyrosine protein) phosphatases II"/>
    <property type="match status" value="1"/>
</dbReference>
<dbReference type="InterPro" id="IPR029021">
    <property type="entry name" value="Prot-tyrosine_phosphatase-like"/>
</dbReference>
<dbReference type="CDD" id="cd14521">
    <property type="entry name" value="DSP_fungal_SDP1-like"/>
    <property type="match status" value="1"/>
</dbReference>
<dbReference type="FunCoup" id="C4R529">
    <property type="interactions" value="491"/>
</dbReference>
<name>C4R529_KOMPG</name>
<dbReference type="EMBL" id="FN392321">
    <property type="protein sequence ID" value="CAY70665.1"/>
    <property type="molecule type" value="Genomic_DNA"/>
</dbReference>
<evidence type="ECO:0000256" key="4">
    <source>
        <dbReference type="ARBA" id="ARBA00022912"/>
    </source>
</evidence>
<evidence type="ECO:0000313" key="9">
    <source>
        <dbReference type="Proteomes" id="UP000000314"/>
    </source>
</evidence>
<dbReference type="InParanoid" id="C4R529"/>
<accession>C4R529</accession>
<reference evidence="8 9" key="1">
    <citation type="journal article" date="2009" name="Nat. Biotechnol.">
        <title>Genome sequence of the recombinant protein production host Pichia pastoris.</title>
        <authorList>
            <person name="De Schutter K."/>
            <person name="Lin Y.C."/>
            <person name="Tiels P."/>
            <person name="Van Hecke A."/>
            <person name="Glinka S."/>
            <person name="Weber-Lehmann J."/>
            <person name="Rouze P."/>
            <person name="Van de Peer Y."/>
            <person name="Callewaert N."/>
        </authorList>
    </citation>
    <scope>NUCLEOTIDE SEQUENCE [LARGE SCALE GENOMIC DNA]</scope>
    <source>
        <strain evidence="9">GS115 / ATCC 20864</strain>
    </source>
</reference>
<dbReference type="Gene3D" id="3.90.190.10">
    <property type="entry name" value="Protein tyrosine phosphatase superfamily"/>
    <property type="match status" value="1"/>
</dbReference>
<feature type="domain" description="Tyrosine specific protein phosphatases" evidence="7">
    <location>
        <begin position="189"/>
        <end position="255"/>
    </location>
</feature>
<dbReference type="RefSeq" id="XP_002492844.1">
    <property type="nucleotide sequence ID" value="XM_002492799.1"/>
</dbReference>
<evidence type="ECO:0000256" key="2">
    <source>
        <dbReference type="ARBA" id="ARBA00013064"/>
    </source>
</evidence>
<evidence type="ECO:0000259" key="6">
    <source>
        <dbReference type="PROSITE" id="PS50054"/>
    </source>
</evidence>
<feature type="domain" description="Tyrosine-protein phosphatase" evidence="6">
    <location>
        <begin position="127"/>
        <end position="266"/>
    </location>
</feature>
<evidence type="ECO:0000259" key="7">
    <source>
        <dbReference type="PROSITE" id="PS50056"/>
    </source>
</evidence>
<feature type="region of interest" description="Disordered" evidence="5">
    <location>
        <begin position="66"/>
        <end position="98"/>
    </location>
</feature>
<evidence type="ECO:0000256" key="3">
    <source>
        <dbReference type="ARBA" id="ARBA00022801"/>
    </source>
</evidence>
<proteinExistence type="inferred from homology"/>
<keyword evidence="4" id="KW-0904">Protein phosphatase</keyword>
<dbReference type="InterPro" id="IPR000340">
    <property type="entry name" value="Dual-sp_phosphatase_cat-dom"/>
</dbReference>
<dbReference type="GeneID" id="8199640"/>
<evidence type="ECO:0000313" key="8">
    <source>
        <dbReference type="EMBL" id="CAY70665.1"/>
    </source>
</evidence>
<dbReference type="PROSITE" id="PS50056">
    <property type="entry name" value="TYR_PHOSPHATASE_2"/>
    <property type="match status" value="1"/>
</dbReference>